<dbReference type="OrthoDB" id="9805017at2"/>
<evidence type="ECO:0000313" key="5">
    <source>
        <dbReference type="Proteomes" id="UP000244193"/>
    </source>
</evidence>
<reference evidence="4 5" key="1">
    <citation type="submission" date="2018-04" db="EMBL/GenBank/DDBJ databases">
        <title>Genome sequencing of Flavobacterium sp. HYN0048.</title>
        <authorList>
            <person name="Yi H."/>
            <person name="Baek C."/>
        </authorList>
    </citation>
    <scope>NUCLEOTIDE SEQUENCE [LARGE SCALE GENOMIC DNA]</scope>
    <source>
        <strain evidence="4 5">HYN0048</strain>
    </source>
</reference>
<feature type="chain" id="PRO_5015639146" description="Secretion system C-terminal sorting domain-containing protein" evidence="2">
    <location>
        <begin position="24"/>
        <end position="913"/>
    </location>
</feature>
<dbReference type="EMBL" id="CP028811">
    <property type="protein sequence ID" value="AWA30338.1"/>
    <property type="molecule type" value="Genomic_DNA"/>
</dbReference>
<accession>A0A2S0RGH9</accession>
<gene>
    <name evidence="4" type="ORF">HYN48_09700</name>
</gene>
<dbReference type="RefSeq" id="WP_108371122.1">
    <property type="nucleotide sequence ID" value="NZ_CP028811.1"/>
</dbReference>
<dbReference type="Gene3D" id="2.80.10.50">
    <property type="match status" value="4"/>
</dbReference>
<dbReference type="NCBIfam" id="TIGR04183">
    <property type="entry name" value="Por_Secre_tail"/>
    <property type="match status" value="1"/>
</dbReference>
<dbReference type="NCBIfam" id="TIGR02608">
    <property type="entry name" value="delta_60_rpt"/>
    <property type="match status" value="14"/>
</dbReference>
<feature type="signal peptide" evidence="2">
    <location>
        <begin position="1"/>
        <end position="23"/>
    </location>
</feature>
<keyword evidence="1 2" id="KW-0732">Signal</keyword>
<dbReference type="PANTHER" id="PTHR42754">
    <property type="entry name" value="ENDOGLUCANASE"/>
    <property type="match status" value="1"/>
</dbReference>
<evidence type="ECO:0000313" key="4">
    <source>
        <dbReference type="EMBL" id="AWA30338.1"/>
    </source>
</evidence>
<keyword evidence="5" id="KW-1185">Reference proteome</keyword>
<feature type="domain" description="Secretion system C-terminal sorting" evidence="3">
    <location>
        <begin position="848"/>
        <end position="910"/>
    </location>
</feature>
<evidence type="ECO:0000256" key="1">
    <source>
        <dbReference type="ARBA" id="ARBA00022729"/>
    </source>
</evidence>
<organism evidence="4 5">
    <name type="scientific">Flavobacterium magnum</name>
    <dbReference type="NCBI Taxonomy" id="2162713"/>
    <lineage>
        <taxon>Bacteria</taxon>
        <taxon>Pseudomonadati</taxon>
        <taxon>Bacteroidota</taxon>
        <taxon>Flavobacteriia</taxon>
        <taxon>Flavobacteriales</taxon>
        <taxon>Flavobacteriaceae</taxon>
        <taxon>Flavobacterium</taxon>
    </lineage>
</organism>
<dbReference type="Pfam" id="PF17164">
    <property type="entry name" value="DUF5122"/>
    <property type="match status" value="11"/>
</dbReference>
<sequence>MNKQIFVSFLSIFSILFCRAQQAGDPDISFGSSGKAYADLGFADFTVIDQEILSDGSILLAGSKVSINLTQSDYEGYITKLDANGNIDTQFNGGNRVSNTDILGFSCMRVQPDGKIIVGGNTQWYGIALARYNEDGTLDETFGIGGQLLYGSSVYGNVTDIKVYADGRILVVSQVSYNNINNFRLSKLNPDGSPDTTFNNTGSRIVDYFDYEYAYRLEILPDGKFVVGGEYFDSSTHSHICFYKFNEDGTSDFDFGINGCAFFFNAPLNGEDFYAMDIQPDNKIIFSAKRVNYSSASKLITGRINTDGSIDTGYGTNGITSFNTNYGLGNTMGVFGFTGTIKCLDNGEILLSTDIYNSTTQNSNVILLKYTSAGQLATAFNGMGYLNFSFLNFRDFAPDFDIYDNKIFLAGHARGGNAGEKIAVAKFNMNGAIDDTFAANGKLFITFPEASGDFAAASTVLPDGKIITCGGIHGDNDFYGALVKYNSDGSIDTTFGNSGNVKLLDRGIIKNIAVQPDGKIVTWNASDFGIYNAKLSRFNADGTPDSSFASSGSYAFNTRYMTASDIKLQADNKIVICGRIDSVVNNYVLDCHFLARFNSDGTPDTSFGTAGRVVMCVDFDHKSEFNQLIIQPDGKMLVLGHVDGFNDSPYTRSEIMRFNTDGTIDNTFNAEISNTSNSYIQKMRLLNDGRILLLGTVFGNGEDQVRATLSCFHADGSLDTSFGEDGYAQYLSFSRGYDFQISLDHKIYVFGSFDNDQSDESAYFSIMRFTPEGMPDITFSTNGAVLLDLPWHYSYYQNALTLTADGKAMLTGAVYNPVNNSYDFMLAKYILESNLYVEDMSDGKTLFYPNPAVDVVNFTKDVAKTELFTIDGKRVYCPFSDNKADVSQLVKGIYLMNFETSDGVHHSAKLIRK</sequence>
<dbReference type="InterPro" id="IPR013431">
    <property type="entry name" value="Delta_60_rpt"/>
</dbReference>
<protein>
    <recommendedName>
        <fullName evidence="3">Secretion system C-terminal sorting domain-containing protein</fullName>
    </recommendedName>
</protein>
<evidence type="ECO:0000259" key="3">
    <source>
        <dbReference type="Pfam" id="PF18962"/>
    </source>
</evidence>
<dbReference type="KEGG" id="fmg:HYN48_09700"/>
<evidence type="ECO:0000256" key="2">
    <source>
        <dbReference type="SAM" id="SignalP"/>
    </source>
</evidence>
<dbReference type="SUPFAM" id="SSF101898">
    <property type="entry name" value="NHL repeat"/>
    <property type="match status" value="2"/>
</dbReference>
<dbReference type="Proteomes" id="UP000244193">
    <property type="component" value="Chromosome"/>
</dbReference>
<dbReference type="PANTHER" id="PTHR42754:SF1">
    <property type="entry name" value="LIPOPROTEIN"/>
    <property type="match status" value="1"/>
</dbReference>
<name>A0A2S0RGH9_9FLAO</name>
<dbReference type="InterPro" id="IPR026444">
    <property type="entry name" value="Secre_tail"/>
</dbReference>
<dbReference type="AlphaFoldDB" id="A0A2S0RGH9"/>
<dbReference type="Pfam" id="PF18962">
    <property type="entry name" value="Por_Secre_tail"/>
    <property type="match status" value="1"/>
</dbReference>
<proteinExistence type="predicted"/>